<reference evidence="4 5" key="1">
    <citation type="submission" date="2023-07" db="EMBL/GenBank/DDBJ databases">
        <title>Sorghum-associated microbial communities from plants grown in Nebraska, USA.</title>
        <authorList>
            <person name="Schachtman D."/>
        </authorList>
    </citation>
    <scope>NUCLEOTIDE SEQUENCE [LARGE SCALE GENOMIC DNA]</scope>
    <source>
        <strain evidence="4 5">BE310</strain>
    </source>
</reference>
<keyword evidence="4" id="KW-0378">Hydrolase</keyword>
<comment type="caution">
    <text evidence="4">The sequence shown here is derived from an EMBL/GenBank/DDBJ whole genome shotgun (WGS) entry which is preliminary data.</text>
</comment>
<feature type="compositionally biased region" description="Pro residues" evidence="1">
    <location>
        <begin position="38"/>
        <end position="48"/>
    </location>
</feature>
<dbReference type="EMBL" id="JAVDXQ010000006">
    <property type="protein sequence ID" value="MDR7298700.1"/>
    <property type="molecule type" value="Genomic_DNA"/>
</dbReference>
<proteinExistence type="predicted"/>
<dbReference type="CDD" id="cd07561">
    <property type="entry name" value="Peptidase_S41_CPP_like"/>
    <property type="match status" value="1"/>
</dbReference>
<dbReference type="Gene3D" id="3.30.750.170">
    <property type="match status" value="1"/>
</dbReference>
<dbReference type="InterPro" id="IPR005151">
    <property type="entry name" value="Tail-specific_protease"/>
</dbReference>
<dbReference type="GO" id="GO:0008233">
    <property type="term" value="F:peptidase activity"/>
    <property type="evidence" value="ECO:0007669"/>
    <property type="project" value="UniProtKB-KW"/>
</dbReference>
<dbReference type="GO" id="GO:0006508">
    <property type="term" value="P:proteolysis"/>
    <property type="evidence" value="ECO:0007669"/>
    <property type="project" value="UniProtKB-KW"/>
</dbReference>
<keyword evidence="5" id="KW-1185">Reference proteome</keyword>
<evidence type="ECO:0000313" key="4">
    <source>
        <dbReference type="EMBL" id="MDR7298700.1"/>
    </source>
</evidence>
<dbReference type="InterPro" id="IPR041613">
    <property type="entry name" value="Pept_S41_N"/>
</dbReference>
<dbReference type="Pfam" id="PF18294">
    <property type="entry name" value="Pept_S41_N"/>
    <property type="match status" value="1"/>
</dbReference>
<feature type="domain" description="PDZ" evidence="3">
    <location>
        <begin position="166"/>
        <end position="245"/>
    </location>
</feature>
<dbReference type="RefSeq" id="WP_310347791.1">
    <property type="nucleotide sequence ID" value="NZ_JAVDXQ010000006.1"/>
</dbReference>
<dbReference type="PANTHER" id="PTHR32060">
    <property type="entry name" value="TAIL-SPECIFIC PROTEASE"/>
    <property type="match status" value="1"/>
</dbReference>
<dbReference type="InterPro" id="IPR036034">
    <property type="entry name" value="PDZ_sf"/>
</dbReference>
<dbReference type="InterPro" id="IPR029045">
    <property type="entry name" value="ClpP/crotonase-like_dom_sf"/>
</dbReference>
<keyword evidence="2" id="KW-0732">Signal</keyword>
<feature type="signal peptide" evidence="2">
    <location>
        <begin position="1"/>
        <end position="23"/>
    </location>
</feature>
<dbReference type="Pfam" id="PF03572">
    <property type="entry name" value="Peptidase_S41"/>
    <property type="match status" value="1"/>
</dbReference>
<protein>
    <submittedName>
        <fullName evidence="4">C-terminal processing protease CtpA/Prc</fullName>
    </submittedName>
</protein>
<keyword evidence="4" id="KW-0645">Protease</keyword>
<organism evidence="4 5">
    <name type="scientific">Pelomonas aquatica</name>
    <dbReference type="NCBI Taxonomy" id="431058"/>
    <lineage>
        <taxon>Bacteria</taxon>
        <taxon>Pseudomonadati</taxon>
        <taxon>Pseudomonadota</taxon>
        <taxon>Betaproteobacteria</taxon>
        <taxon>Burkholderiales</taxon>
        <taxon>Sphaerotilaceae</taxon>
        <taxon>Roseateles</taxon>
    </lineage>
</organism>
<evidence type="ECO:0000313" key="5">
    <source>
        <dbReference type="Proteomes" id="UP001180536"/>
    </source>
</evidence>
<dbReference type="SUPFAM" id="SSF52096">
    <property type="entry name" value="ClpP/crotonase"/>
    <property type="match status" value="1"/>
</dbReference>
<evidence type="ECO:0000256" key="1">
    <source>
        <dbReference type="SAM" id="MobiDB-lite"/>
    </source>
</evidence>
<dbReference type="SUPFAM" id="SSF50156">
    <property type="entry name" value="PDZ domain-like"/>
    <property type="match status" value="1"/>
</dbReference>
<dbReference type="InterPro" id="IPR001478">
    <property type="entry name" value="PDZ"/>
</dbReference>
<gene>
    <name evidence="4" type="ORF">J2X16_004068</name>
</gene>
<feature type="region of interest" description="Disordered" evidence="1">
    <location>
        <begin position="28"/>
        <end position="65"/>
    </location>
</feature>
<dbReference type="Gene3D" id="3.90.226.10">
    <property type="entry name" value="2-enoyl-CoA Hydratase, Chain A, domain 1"/>
    <property type="match status" value="1"/>
</dbReference>
<feature type="chain" id="PRO_5046667415" evidence="2">
    <location>
        <begin position="24"/>
        <end position="538"/>
    </location>
</feature>
<dbReference type="Gene3D" id="2.30.42.10">
    <property type="match status" value="1"/>
</dbReference>
<sequence length="538" mass="56177">MSIVSRSAWALTLSLILSLSGCGGGGGGGTPLVGGTPTPNPPTTPTPTPGTGSLTPDPAGPSSSFAQQCAASNTLAASNLRTSTLDSEKKWLRAYFDEAYLWRDEVPRIDPNGAGYSGSDAYAALDNYFEALKSTRTTDSGAKRDRFSFTYPTDKWKAMSENAVEAGYGIEWSMASPTPPRRLRIAFVEAGTPAANAGLMRGDELVSVDGTAADTTTDAGVDVLNEGLYPSTTGASHAFVFQRGGVQLSRSLASASITKNPVPQASVLTLPSGARAGYLLFNDHNLPAENLLINAVSDFRTQGVTELVLDLRYNGGGYLFIASELATMIAGTTRTAGQPFETLRYSAKRSAENEVTPFFAESCIAEGGRCTRVQPLPTLNLSRVYVLAQSGTCSASEAVINGLRGVNVDVVLIGGKTCGKPYGFTAKDNCGISYFPIEFAGVNAKGFGDYSDGFVPGSGPTARYVPGCTVEDDLGRPLGDTQEAMLAAAMTHASTGQCPVGTGLSASVRAQSSKAVEGAAALHLQRNPARSNRLLLPR</sequence>
<dbReference type="Proteomes" id="UP001180536">
    <property type="component" value="Unassembled WGS sequence"/>
</dbReference>
<dbReference type="PANTHER" id="PTHR32060:SF30">
    <property type="entry name" value="CARBOXY-TERMINAL PROCESSING PROTEASE CTPA"/>
    <property type="match status" value="1"/>
</dbReference>
<dbReference type="PROSITE" id="PS51257">
    <property type="entry name" value="PROKAR_LIPOPROTEIN"/>
    <property type="match status" value="1"/>
</dbReference>
<evidence type="ECO:0000259" key="3">
    <source>
        <dbReference type="SMART" id="SM00228"/>
    </source>
</evidence>
<accession>A0ABU1ZDK2</accession>
<evidence type="ECO:0000256" key="2">
    <source>
        <dbReference type="SAM" id="SignalP"/>
    </source>
</evidence>
<name>A0ABU1ZDK2_9BURK</name>
<dbReference type="SMART" id="SM00228">
    <property type="entry name" value="PDZ"/>
    <property type="match status" value="1"/>
</dbReference>